<feature type="transmembrane region" description="Helical" evidence="6">
    <location>
        <begin position="300"/>
        <end position="327"/>
    </location>
</feature>
<feature type="transmembrane region" description="Helical" evidence="6">
    <location>
        <begin position="224"/>
        <end position="251"/>
    </location>
</feature>
<comment type="subcellular location">
    <subcellularLocation>
        <location evidence="1">Membrane</location>
        <topology evidence="1">Multi-pass membrane protein</topology>
    </subcellularLocation>
</comment>
<evidence type="ECO:0000256" key="2">
    <source>
        <dbReference type="ARBA" id="ARBA00009773"/>
    </source>
</evidence>
<evidence type="ECO:0000313" key="8">
    <source>
        <dbReference type="Proteomes" id="UP000617355"/>
    </source>
</evidence>
<accession>A0ABQ1QTI1</accession>
<feature type="transmembrane region" description="Helical" evidence="6">
    <location>
        <begin position="27"/>
        <end position="47"/>
    </location>
</feature>
<protein>
    <submittedName>
        <fullName evidence="7">AI-2E family transporter</fullName>
    </submittedName>
</protein>
<name>A0ABQ1QTI1_9RHOB</name>
<dbReference type="Proteomes" id="UP000617355">
    <property type="component" value="Unassembled WGS sequence"/>
</dbReference>
<dbReference type="PANTHER" id="PTHR21716">
    <property type="entry name" value="TRANSMEMBRANE PROTEIN"/>
    <property type="match status" value="1"/>
</dbReference>
<dbReference type="PANTHER" id="PTHR21716:SF64">
    <property type="entry name" value="AI-2 TRANSPORT PROTEIN TQSA"/>
    <property type="match status" value="1"/>
</dbReference>
<proteinExistence type="inferred from homology"/>
<gene>
    <name evidence="7" type="ORF">GCM10011358_28410</name>
</gene>
<comment type="caution">
    <text evidence="7">The sequence shown here is derived from an EMBL/GenBank/DDBJ whole genome shotgun (WGS) entry which is preliminary data.</text>
</comment>
<reference evidence="8" key="1">
    <citation type="journal article" date="2019" name="Int. J. Syst. Evol. Microbiol.">
        <title>The Global Catalogue of Microorganisms (GCM) 10K type strain sequencing project: providing services to taxonomists for standard genome sequencing and annotation.</title>
        <authorList>
            <consortium name="The Broad Institute Genomics Platform"/>
            <consortium name="The Broad Institute Genome Sequencing Center for Infectious Disease"/>
            <person name="Wu L."/>
            <person name="Ma J."/>
        </authorList>
    </citation>
    <scope>NUCLEOTIDE SEQUENCE [LARGE SCALE GENOMIC DNA]</scope>
    <source>
        <strain evidence="8">CGMCC 1.12922</strain>
    </source>
</reference>
<feature type="transmembrane region" description="Helical" evidence="6">
    <location>
        <begin position="5"/>
        <end position="21"/>
    </location>
</feature>
<evidence type="ECO:0000256" key="4">
    <source>
        <dbReference type="ARBA" id="ARBA00022989"/>
    </source>
</evidence>
<feature type="transmembrane region" description="Helical" evidence="6">
    <location>
        <begin position="59"/>
        <end position="80"/>
    </location>
</feature>
<keyword evidence="4 6" id="KW-1133">Transmembrane helix</keyword>
<feature type="transmembrane region" description="Helical" evidence="6">
    <location>
        <begin position="143"/>
        <end position="160"/>
    </location>
</feature>
<evidence type="ECO:0000313" key="7">
    <source>
        <dbReference type="EMBL" id="GGD42933.1"/>
    </source>
</evidence>
<keyword evidence="8" id="KW-1185">Reference proteome</keyword>
<feature type="transmembrane region" description="Helical" evidence="6">
    <location>
        <begin position="197"/>
        <end position="218"/>
    </location>
</feature>
<comment type="similarity">
    <text evidence="2">Belongs to the autoinducer-2 exporter (AI-2E) (TC 2.A.86) family.</text>
</comment>
<dbReference type="RefSeq" id="WP_188528940.1">
    <property type="nucleotide sequence ID" value="NZ_BMGI01000005.1"/>
</dbReference>
<sequence>MKLSSLTYGTALAIMFGWLLWIGKPVLLPVLAAIIAIYVLAEATTWLAKLPVLRNAPGWLLRLILLLAFSVALFLLGMFITTSLARVLDAIPRYENNLDALVGRYATTFGIEGEPTWLAFQNATIGQVNTAAWIPTILNNLRGFGSTFFFIVLYASFLFAERIQFATKFDLATRDTVQRDQALALIQRINERVGTYLLVKTLINIILGGLSYLVLWAIGIEFALFWAILIAVLNYIPYVGSLIAVIFPVLLSLAQFGTLGMAAITLVTLTFLQTYVASFLEPRLMGRTFNLSPLVVLLALAFWTALWGLPGAILAVPLTSSLVIVLAEIKATRPFAIMLSANGRL</sequence>
<evidence type="ECO:0000256" key="6">
    <source>
        <dbReference type="SAM" id="Phobius"/>
    </source>
</evidence>
<evidence type="ECO:0000256" key="5">
    <source>
        <dbReference type="ARBA" id="ARBA00023136"/>
    </source>
</evidence>
<organism evidence="7 8">
    <name type="scientific">Sinisalibacter lacisalsi</name>
    <dbReference type="NCBI Taxonomy" id="1526570"/>
    <lineage>
        <taxon>Bacteria</taxon>
        <taxon>Pseudomonadati</taxon>
        <taxon>Pseudomonadota</taxon>
        <taxon>Alphaproteobacteria</taxon>
        <taxon>Rhodobacterales</taxon>
        <taxon>Roseobacteraceae</taxon>
        <taxon>Sinisalibacter</taxon>
    </lineage>
</organism>
<keyword evidence="3 6" id="KW-0812">Transmembrane</keyword>
<evidence type="ECO:0000256" key="3">
    <source>
        <dbReference type="ARBA" id="ARBA00022692"/>
    </source>
</evidence>
<dbReference type="InterPro" id="IPR002549">
    <property type="entry name" value="AI-2E-like"/>
</dbReference>
<feature type="transmembrane region" description="Helical" evidence="6">
    <location>
        <begin position="258"/>
        <end position="280"/>
    </location>
</feature>
<dbReference type="Pfam" id="PF01594">
    <property type="entry name" value="AI-2E_transport"/>
    <property type="match status" value="1"/>
</dbReference>
<dbReference type="EMBL" id="BMGI01000005">
    <property type="protein sequence ID" value="GGD42933.1"/>
    <property type="molecule type" value="Genomic_DNA"/>
</dbReference>
<evidence type="ECO:0000256" key="1">
    <source>
        <dbReference type="ARBA" id="ARBA00004141"/>
    </source>
</evidence>
<keyword evidence="5 6" id="KW-0472">Membrane</keyword>